<keyword evidence="3" id="KW-1185">Reference proteome</keyword>
<feature type="region of interest" description="Disordered" evidence="1">
    <location>
        <begin position="67"/>
        <end position="99"/>
    </location>
</feature>
<proteinExistence type="predicted"/>
<accession>A0AAQ4F692</accession>
<evidence type="ECO:0000313" key="3">
    <source>
        <dbReference type="Proteomes" id="UP001321473"/>
    </source>
</evidence>
<name>A0AAQ4F692_AMBAM</name>
<dbReference type="AlphaFoldDB" id="A0AAQ4F692"/>
<protein>
    <submittedName>
        <fullName evidence="2">Uncharacterized protein</fullName>
    </submittedName>
</protein>
<gene>
    <name evidence="2" type="ORF">V5799_015992</name>
</gene>
<reference evidence="2 3" key="1">
    <citation type="journal article" date="2023" name="Arcadia Sci">
        <title>De novo assembly of a long-read Amblyomma americanum tick genome.</title>
        <authorList>
            <person name="Chou S."/>
            <person name="Poskanzer K.E."/>
            <person name="Rollins M."/>
            <person name="Thuy-Boun P.S."/>
        </authorList>
    </citation>
    <scope>NUCLEOTIDE SEQUENCE [LARGE SCALE GENOMIC DNA]</scope>
    <source>
        <strain evidence="2">F_SG_1</strain>
        <tissue evidence="2">Salivary glands</tissue>
    </source>
</reference>
<sequence>MFSLFILNFTDYTANYYGPPPLYPSVGGPSPWQWPYYGPAAYPGPARGPYNYYGGWGPQNLDRGFQRHYPRGNGDYYSYGDFGENKDKTEKEKELSDEQ</sequence>
<comment type="caution">
    <text evidence="2">The sequence shown here is derived from an EMBL/GenBank/DDBJ whole genome shotgun (WGS) entry which is preliminary data.</text>
</comment>
<organism evidence="2 3">
    <name type="scientific">Amblyomma americanum</name>
    <name type="common">Lone star tick</name>
    <dbReference type="NCBI Taxonomy" id="6943"/>
    <lineage>
        <taxon>Eukaryota</taxon>
        <taxon>Metazoa</taxon>
        <taxon>Ecdysozoa</taxon>
        <taxon>Arthropoda</taxon>
        <taxon>Chelicerata</taxon>
        <taxon>Arachnida</taxon>
        <taxon>Acari</taxon>
        <taxon>Parasitiformes</taxon>
        <taxon>Ixodida</taxon>
        <taxon>Ixodoidea</taxon>
        <taxon>Ixodidae</taxon>
        <taxon>Amblyomminae</taxon>
        <taxon>Amblyomma</taxon>
    </lineage>
</organism>
<evidence type="ECO:0000313" key="2">
    <source>
        <dbReference type="EMBL" id="KAK8782667.1"/>
    </source>
</evidence>
<dbReference type="EMBL" id="JARKHS020006429">
    <property type="protein sequence ID" value="KAK8782667.1"/>
    <property type="molecule type" value="Genomic_DNA"/>
</dbReference>
<feature type="compositionally biased region" description="Basic and acidic residues" evidence="1">
    <location>
        <begin position="83"/>
        <end position="99"/>
    </location>
</feature>
<dbReference type="Proteomes" id="UP001321473">
    <property type="component" value="Unassembled WGS sequence"/>
</dbReference>
<evidence type="ECO:0000256" key="1">
    <source>
        <dbReference type="SAM" id="MobiDB-lite"/>
    </source>
</evidence>